<keyword evidence="3 5" id="KW-1133">Transmembrane helix</keyword>
<dbReference type="GeneID" id="61250454"/>
<keyword evidence="7" id="KW-1185">Reference proteome</keyword>
<dbReference type="InterPro" id="IPR003825">
    <property type="entry name" value="Colicin-V_CvpA"/>
</dbReference>
<feature type="transmembrane region" description="Helical" evidence="5">
    <location>
        <begin position="28"/>
        <end position="48"/>
    </location>
</feature>
<dbReference type="Pfam" id="PF02674">
    <property type="entry name" value="Colicin_V"/>
    <property type="match status" value="1"/>
</dbReference>
<feature type="transmembrane region" description="Helical" evidence="5">
    <location>
        <begin position="109"/>
        <end position="132"/>
    </location>
</feature>
<proteinExistence type="predicted"/>
<evidence type="ECO:0000313" key="7">
    <source>
        <dbReference type="Proteomes" id="UP000051565"/>
    </source>
</evidence>
<comment type="caution">
    <text evidence="6">The sequence shown here is derived from an EMBL/GenBank/DDBJ whole genome shotgun (WGS) entry which is preliminary data.</text>
</comment>
<dbReference type="GO" id="GO:0016020">
    <property type="term" value="C:membrane"/>
    <property type="evidence" value="ECO:0007669"/>
    <property type="project" value="UniProtKB-SubCell"/>
</dbReference>
<dbReference type="EMBL" id="JQBT01000032">
    <property type="protein sequence ID" value="KRN79159.1"/>
    <property type="molecule type" value="Genomic_DNA"/>
</dbReference>
<dbReference type="STRING" id="53444.AYR59_06325"/>
<evidence type="ECO:0000256" key="4">
    <source>
        <dbReference type="ARBA" id="ARBA00023136"/>
    </source>
</evidence>
<name>A0A0R2JXG1_9LACO</name>
<dbReference type="PANTHER" id="PTHR37306">
    <property type="entry name" value="COLICIN V PRODUCTION PROTEIN"/>
    <property type="match status" value="1"/>
</dbReference>
<evidence type="ECO:0000313" key="6">
    <source>
        <dbReference type="EMBL" id="KRN79159.1"/>
    </source>
</evidence>
<gene>
    <name evidence="6" type="ORF">IV52_GL000565</name>
</gene>
<sequence length="160" mass="18068">MILSILIILILIIAIIHGFHRGFVQELVNLFGIVLAFAVSIMFADPTATFLRTICNFLVTNKSYVNTDFWKGIGFLLVFAVLLTILHYVERILNKIVSLPVIKQFNSLLGAVVGFIISLILITMVLSILIMLHIEWFTSLYNDSTIAQFLVGIFPQILFH</sequence>
<dbReference type="GO" id="GO:0009403">
    <property type="term" value="P:toxin biosynthetic process"/>
    <property type="evidence" value="ECO:0007669"/>
    <property type="project" value="InterPro"/>
</dbReference>
<dbReference type="PATRIC" id="fig|1122148.6.peg.585"/>
<organism evidence="6 7">
    <name type="scientific">Fructilactobacillus lindneri DSM 20690 = JCM 11027</name>
    <dbReference type="NCBI Taxonomy" id="1122148"/>
    <lineage>
        <taxon>Bacteria</taxon>
        <taxon>Bacillati</taxon>
        <taxon>Bacillota</taxon>
        <taxon>Bacilli</taxon>
        <taxon>Lactobacillales</taxon>
        <taxon>Lactobacillaceae</taxon>
        <taxon>Fructilactobacillus</taxon>
    </lineage>
</organism>
<accession>A0A0R2JXG1</accession>
<feature type="transmembrane region" description="Helical" evidence="5">
    <location>
        <begin position="69"/>
        <end position="89"/>
    </location>
</feature>
<dbReference type="OrthoDB" id="2329917at2"/>
<evidence type="ECO:0008006" key="8">
    <source>
        <dbReference type="Google" id="ProtNLM"/>
    </source>
</evidence>
<dbReference type="AlphaFoldDB" id="A0A0R2JXG1"/>
<evidence type="ECO:0000256" key="2">
    <source>
        <dbReference type="ARBA" id="ARBA00022692"/>
    </source>
</evidence>
<evidence type="ECO:0000256" key="5">
    <source>
        <dbReference type="SAM" id="Phobius"/>
    </source>
</evidence>
<keyword evidence="2 5" id="KW-0812">Transmembrane</keyword>
<dbReference type="PANTHER" id="PTHR37306:SF1">
    <property type="entry name" value="COLICIN V PRODUCTION PROTEIN"/>
    <property type="match status" value="1"/>
</dbReference>
<reference evidence="6 7" key="1">
    <citation type="journal article" date="2015" name="Genome Announc.">
        <title>Expanding the biotechnology potential of lactobacilli through comparative genomics of 213 strains and associated genera.</title>
        <authorList>
            <person name="Sun Z."/>
            <person name="Harris H.M."/>
            <person name="McCann A."/>
            <person name="Guo C."/>
            <person name="Argimon S."/>
            <person name="Zhang W."/>
            <person name="Yang X."/>
            <person name="Jeffery I.B."/>
            <person name="Cooney J.C."/>
            <person name="Kagawa T.F."/>
            <person name="Liu W."/>
            <person name="Song Y."/>
            <person name="Salvetti E."/>
            <person name="Wrobel A."/>
            <person name="Rasinkangas P."/>
            <person name="Parkhill J."/>
            <person name="Rea M.C."/>
            <person name="O'Sullivan O."/>
            <person name="Ritari J."/>
            <person name="Douillard F.P."/>
            <person name="Paul Ross R."/>
            <person name="Yang R."/>
            <person name="Briner A.E."/>
            <person name="Felis G.E."/>
            <person name="de Vos W.M."/>
            <person name="Barrangou R."/>
            <person name="Klaenhammer T.R."/>
            <person name="Caufield P.W."/>
            <person name="Cui Y."/>
            <person name="Zhang H."/>
            <person name="O'Toole P.W."/>
        </authorList>
    </citation>
    <scope>NUCLEOTIDE SEQUENCE [LARGE SCALE GENOMIC DNA]</scope>
    <source>
        <strain evidence="6 7">DSM 20690</strain>
    </source>
</reference>
<comment type="subcellular location">
    <subcellularLocation>
        <location evidence="1">Membrane</location>
        <topology evidence="1">Multi-pass membrane protein</topology>
    </subcellularLocation>
</comment>
<keyword evidence="4 5" id="KW-0472">Membrane</keyword>
<dbReference type="RefSeq" id="WP_054646307.1">
    <property type="nucleotide sequence ID" value="NZ_FUXS01000001.1"/>
</dbReference>
<evidence type="ECO:0000256" key="1">
    <source>
        <dbReference type="ARBA" id="ARBA00004141"/>
    </source>
</evidence>
<protein>
    <recommendedName>
        <fullName evidence="8">CvpA family protein</fullName>
    </recommendedName>
</protein>
<evidence type="ECO:0000256" key="3">
    <source>
        <dbReference type="ARBA" id="ARBA00022989"/>
    </source>
</evidence>
<dbReference type="Proteomes" id="UP000051565">
    <property type="component" value="Unassembled WGS sequence"/>
</dbReference>